<accession>B9XD25</accession>
<dbReference type="Proteomes" id="UP000003688">
    <property type="component" value="Unassembled WGS sequence"/>
</dbReference>
<name>B9XD25_PEDPL</name>
<evidence type="ECO:0000313" key="2">
    <source>
        <dbReference type="EMBL" id="EEF62371.1"/>
    </source>
</evidence>
<dbReference type="Gene3D" id="3.40.630.30">
    <property type="match status" value="1"/>
</dbReference>
<dbReference type="STRING" id="320771.Cflav_PD5006"/>
<evidence type="ECO:0000259" key="1">
    <source>
        <dbReference type="Pfam" id="PF13480"/>
    </source>
</evidence>
<dbReference type="AlphaFoldDB" id="B9XD25"/>
<keyword evidence="3" id="KW-1185">Reference proteome</keyword>
<dbReference type="SUPFAM" id="SSF55729">
    <property type="entry name" value="Acyl-CoA N-acyltransferases (Nat)"/>
    <property type="match status" value="1"/>
</dbReference>
<organism evidence="2 3">
    <name type="scientific">Pedosphaera parvula (strain Ellin514)</name>
    <dbReference type="NCBI Taxonomy" id="320771"/>
    <lineage>
        <taxon>Bacteria</taxon>
        <taxon>Pseudomonadati</taxon>
        <taxon>Verrucomicrobiota</taxon>
        <taxon>Pedosphaerae</taxon>
        <taxon>Pedosphaerales</taxon>
        <taxon>Pedosphaeraceae</taxon>
        <taxon>Pedosphaera</taxon>
    </lineage>
</organism>
<reference evidence="2 3" key="1">
    <citation type="journal article" date="2011" name="J. Bacteriol.">
        <title>Genome sequence of 'Pedosphaera parvula' Ellin514, an aerobic Verrucomicrobial isolate from pasture soil.</title>
        <authorList>
            <person name="Kant R."/>
            <person name="van Passel M.W."/>
            <person name="Sangwan P."/>
            <person name="Palva A."/>
            <person name="Lucas S."/>
            <person name="Copeland A."/>
            <person name="Lapidus A."/>
            <person name="Glavina Del Rio T."/>
            <person name="Dalin E."/>
            <person name="Tice H."/>
            <person name="Bruce D."/>
            <person name="Goodwin L."/>
            <person name="Pitluck S."/>
            <person name="Chertkov O."/>
            <person name="Larimer F.W."/>
            <person name="Land M.L."/>
            <person name="Hauser L."/>
            <person name="Brettin T.S."/>
            <person name="Detter J.C."/>
            <person name="Han S."/>
            <person name="de Vos W.M."/>
            <person name="Janssen P.H."/>
            <person name="Smidt H."/>
        </authorList>
    </citation>
    <scope>NUCLEOTIDE SEQUENCE [LARGE SCALE GENOMIC DNA]</scope>
    <source>
        <strain evidence="2 3">Ellin514</strain>
    </source>
</reference>
<dbReference type="InterPro" id="IPR016181">
    <property type="entry name" value="Acyl_CoA_acyltransferase"/>
</dbReference>
<dbReference type="Pfam" id="PF13480">
    <property type="entry name" value="Acetyltransf_6"/>
    <property type="match status" value="1"/>
</dbReference>
<protein>
    <recommendedName>
        <fullName evidence="1">BioF2-like acetyltransferase domain-containing protein</fullName>
    </recommendedName>
</protein>
<dbReference type="RefSeq" id="WP_007413723.1">
    <property type="nucleotide sequence ID" value="NZ_ABOX02000005.1"/>
</dbReference>
<sequence>MPEHPVMTIKVLRTFEEIEGARPIWSAFQRTPEADIDFVQFIIRMRSEILRPHVIIIYEDGKPISLVAARIEKGHLEVKAGYKVLWRHDVCRLAVFYDGFMGRTDPGVAEFAIGQMLNSLKEEKADLLVWDGIRWESELHELLKSKPNLLCRDYLARVNHHWTMSLPSSLDELLETKMSKKHRYWAKRTMRMLEKDFPGGVRYASFSTLEQMDKLFQDVLVVARKTYQWGLGVGFRETEEHRKRLELEAKKGWHRGYILYLKEEPVAFWICTVYGGTVYLDYTGYDPILRKYEVGTVLFLRVISELCGEGIKQLDFGAGTAFYKEKFGDAQFDETMVCVFASNLRGIWLSLVRLIAQGPMEVLRKTVRQLGVEQKLKKLWRSRSVSAQEPAKALPSEV</sequence>
<dbReference type="OrthoDB" id="208468at2"/>
<proteinExistence type="predicted"/>
<dbReference type="InterPro" id="IPR038740">
    <property type="entry name" value="BioF2-like_GNAT_dom"/>
</dbReference>
<feature type="domain" description="BioF2-like acetyltransferase" evidence="1">
    <location>
        <begin position="180"/>
        <end position="325"/>
    </location>
</feature>
<gene>
    <name evidence="2" type="ORF">Cflav_PD5006</name>
</gene>
<comment type="caution">
    <text evidence="2">The sequence shown here is derived from an EMBL/GenBank/DDBJ whole genome shotgun (WGS) entry which is preliminary data.</text>
</comment>
<evidence type="ECO:0000313" key="3">
    <source>
        <dbReference type="Proteomes" id="UP000003688"/>
    </source>
</evidence>
<dbReference type="EMBL" id="ABOX02000005">
    <property type="protein sequence ID" value="EEF62371.1"/>
    <property type="molecule type" value="Genomic_DNA"/>
</dbReference>